<dbReference type="GO" id="GO:0030288">
    <property type="term" value="C:outer membrane-bounded periplasmic space"/>
    <property type="evidence" value="ECO:0007669"/>
    <property type="project" value="UniProtKB-ARBA"/>
</dbReference>
<accession>A0A5C8PTT0</accession>
<evidence type="ECO:0000256" key="4">
    <source>
        <dbReference type="SAM" id="SignalP"/>
    </source>
</evidence>
<evidence type="ECO:0000256" key="3">
    <source>
        <dbReference type="ARBA" id="ARBA00022729"/>
    </source>
</evidence>
<dbReference type="AlphaFoldDB" id="A0A5C8PTT0"/>
<evidence type="ECO:0000313" key="6">
    <source>
        <dbReference type="EMBL" id="TXL80502.1"/>
    </source>
</evidence>
<reference evidence="6 7" key="1">
    <citation type="submission" date="2019-06" db="EMBL/GenBank/DDBJ databases">
        <title>New taxonomy in bacterial strain CC-CFT640, isolated from vineyard.</title>
        <authorList>
            <person name="Lin S.-Y."/>
            <person name="Tsai C.-F."/>
            <person name="Young C.-C."/>
        </authorList>
    </citation>
    <scope>NUCLEOTIDE SEQUENCE [LARGE SCALE GENOMIC DNA]</scope>
    <source>
        <strain evidence="6 7">CC-CFT640</strain>
    </source>
</reference>
<comment type="similarity">
    <text evidence="2">Belongs to the bacterial solute-binding protein 5 family.</text>
</comment>
<dbReference type="Proteomes" id="UP000321638">
    <property type="component" value="Unassembled WGS sequence"/>
</dbReference>
<sequence>MARRAVVLACAGASMWALAAGATRAQEIVIALGSEPTTLDPQIRQDGGERAVNDNIYEALIFRTPKGELVPGLAAEMPRLLDPTTWQFRLRAGVKFHNGEPFTADAVVASIARMLDPAVRSENLSYFSTLVRAEKVDDLTVNVVTKAPDSVFLSRMYWLKIIPPQHARSPGFATQPVGTGPYRLVEWVRGERVVLAANPDYWGAKPGVQRVTYRFVSEIGTRLSGLLAREFDIISNLQPEYVKRAPKIGRVPALEVPVVIPNAISGVTADARVRLALNLAVDKKAIAEKLFGGFASVSDGQFISATWFGHDPTINAYPYDPAKARALLKEAGAGGAAIELVGTAGRWLKDRETVEAIAAYWQAVGLKVDVKILEFDGYLKRLFDRQSRPQAIYVSHANPLLHADRTLSDYYHEKGRGSSNKDAELAALIERARSETDPAKQAEIYHMVMKRAHEQAYFVTLVGIDVLYGLSQRMDWTPGVDGKFLAKDMKVTR</sequence>
<proteinExistence type="inferred from homology"/>
<evidence type="ECO:0000256" key="2">
    <source>
        <dbReference type="ARBA" id="ARBA00005695"/>
    </source>
</evidence>
<feature type="signal peptide" evidence="4">
    <location>
        <begin position="1"/>
        <end position="19"/>
    </location>
</feature>
<dbReference type="SUPFAM" id="SSF53850">
    <property type="entry name" value="Periplasmic binding protein-like II"/>
    <property type="match status" value="1"/>
</dbReference>
<dbReference type="PANTHER" id="PTHR30290:SF38">
    <property type="entry name" value="D,D-DIPEPTIDE-BINDING PERIPLASMIC PROTEIN DDPA-RELATED"/>
    <property type="match status" value="1"/>
</dbReference>
<dbReference type="PIRSF" id="PIRSF002741">
    <property type="entry name" value="MppA"/>
    <property type="match status" value="1"/>
</dbReference>
<dbReference type="Gene3D" id="3.40.190.10">
    <property type="entry name" value="Periplasmic binding protein-like II"/>
    <property type="match status" value="1"/>
</dbReference>
<dbReference type="GO" id="GO:1904680">
    <property type="term" value="F:peptide transmembrane transporter activity"/>
    <property type="evidence" value="ECO:0007669"/>
    <property type="project" value="TreeGrafter"/>
</dbReference>
<dbReference type="Gene3D" id="3.10.105.10">
    <property type="entry name" value="Dipeptide-binding Protein, Domain 3"/>
    <property type="match status" value="1"/>
</dbReference>
<keyword evidence="3 4" id="KW-0732">Signal</keyword>
<protein>
    <submittedName>
        <fullName evidence="6">ABC transporter substrate-binding protein</fullName>
    </submittedName>
</protein>
<dbReference type="InterPro" id="IPR000914">
    <property type="entry name" value="SBP_5_dom"/>
</dbReference>
<dbReference type="Pfam" id="PF00496">
    <property type="entry name" value="SBP_bac_5"/>
    <property type="match status" value="1"/>
</dbReference>
<gene>
    <name evidence="6" type="ORF">FHP25_04410</name>
</gene>
<dbReference type="GO" id="GO:0043190">
    <property type="term" value="C:ATP-binding cassette (ABC) transporter complex"/>
    <property type="evidence" value="ECO:0007669"/>
    <property type="project" value="InterPro"/>
</dbReference>
<evidence type="ECO:0000256" key="1">
    <source>
        <dbReference type="ARBA" id="ARBA00004418"/>
    </source>
</evidence>
<dbReference type="GO" id="GO:0015833">
    <property type="term" value="P:peptide transport"/>
    <property type="evidence" value="ECO:0007669"/>
    <property type="project" value="TreeGrafter"/>
</dbReference>
<organism evidence="6 7">
    <name type="scientific">Vineibacter terrae</name>
    <dbReference type="NCBI Taxonomy" id="2586908"/>
    <lineage>
        <taxon>Bacteria</taxon>
        <taxon>Pseudomonadati</taxon>
        <taxon>Pseudomonadota</taxon>
        <taxon>Alphaproteobacteria</taxon>
        <taxon>Hyphomicrobiales</taxon>
        <taxon>Vineibacter</taxon>
    </lineage>
</organism>
<evidence type="ECO:0000313" key="7">
    <source>
        <dbReference type="Proteomes" id="UP000321638"/>
    </source>
</evidence>
<feature type="domain" description="Solute-binding protein family 5" evidence="5">
    <location>
        <begin position="68"/>
        <end position="385"/>
    </location>
</feature>
<comment type="subcellular location">
    <subcellularLocation>
        <location evidence="1">Periplasm</location>
    </subcellularLocation>
</comment>
<name>A0A5C8PTT0_9HYPH</name>
<feature type="chain" id="PRO_5022953413" evidence="4">
    <location>
        <begin position="20"/>
        <end position="493"/>
    </location>
</feature>
<dbReference type="InterPro" id="IPR039424">
    <property type="entry name" value="SBP_5"/>
</dbReference>
<dbReference type="OrthoDB" id="9803988at2"/>
<comment type="caution">
    <text evidence="6">The sequence shown here is derived from an EMBL/GenBank/DDBJ whole genome shotgun (WGS) entry which is preliminary data.</text>
</comment>
<keyword evidence="7" id="KW-1185">Reference proteome</keyword>
<dbReference type="PANTHER" id="PTHR30290">
    <property type="entry name" value="PERIPLASMIC BINDING COMPONENT OF ABC TRANSPORTER"/>
    <property type="match status" value="1"/>
</dbReference>
<dbReference type="Gene3D" id="3.90.76.10">
    <property type="entry name" value="Dipeptide-binding Protein, Domain 1"/>
    <property type="match status" value="1"/>
</dbReference>
<dbReference type="InterPro" id="IPR030678">
    <property type="entry name" value="Peptide/Ni-bd"/>
</dbReference>
<dbReference type="EMBL" id="VDUZ01000004">
    <property type="protein sequence ID" value="TXL80502.1"/>
    <property type="molecule type" value="Genomic_DNA"/>
</dbReference>
<evidence type="ECO:0000259" key="5">
    <source>
        <dbReference type="Pfam" id="PF00496"/>
    </source>
</evidence>